<evidence type="ECO:0000259" key="2">
    <source>
        <dbReference type="PROSITE" id="PS51038"/>
    </source>
</evidence>
<feature type="compositionally biased region" description="Low complexity" evidence="1">
    <location>
        <begin position="1148"/>
        <end position="1165"/>
    </location>
</feature>
<dbReference type="OrthoDB" id="6426227at2759"/>
<dbReference type="Pfam" id="PF01426">
    <property type="entry name" value="BAH"/>
    <property type="match status" value="1"/>
</dbReference>
<name>A0A553ML51_9TELE</name>
<dbReference type="PANTHER" id="PTHR12505:SF25">
    <property type="entry name" value="BAH AND COILED-COIL DOMAIN-CONTAINING PROTEIN 1-LIKE ISOFORM X1"/>
    <property type="match status" value="1"/>
</dbReference>
<feature type="region of interest" description="Disordered" evidence="1">
    <location>
        <begin position="2308"/>
        <end position="2333"/>
    </location>
</feature>
<dbReference type="InterPro" id="IPR001025">
    <property type="entry name" value="BAH_dom"/>
</dbReference>
<dbReference type="EMBL" id="SRMA01027414">
    <property type="protein sequence ID" value="TRY53903.1"/>
    <property type="molecule type" value="Genomic_DNA"/>
</dbReference>
<evidence type="ECO:0000256" key="1">
    <source>
        <dbReference type="SAM" id="MobiDB-lite"/>
    </source>
</evidence>
<dbReference type="Proteomes" id="UP000316079">
    <property type="component" value="Unassembled WGS sequence"/>
</dbReference>
<feature type="region of interest" description="Disordered" evidence="1">
    <location>
        <begin position="1542"/>
        <end position="1619"/>
    </location>
</feature>
<feature type="compositionally biased region" description="Polar residues" evidence="1">
    <location>
        <begin position="717"/>
        <end position="732"/>
    </location>
</feature>
<feature type="region of interest" description="Disordered" evidence="1">
    <location>
        <begin position="2353"/>
        <end position="2390"/>
    </location>
</feature>
<feature type="region of interest" description="Disordered" evidence="1">
    <location>
        <begin position="467"/>
        <end position="508"/>
    </location>
</feature>
<dbReference type="PROSITE" id="PS51038">
    <property type="entry name" value="BAH"/>
    <property type="match status" value="1"/>
</dbReference>
<feature type="compositionally biased region" description="Low complexity" evidence="1">
    <location>
        <begin position="1037"/>
        <end position="1048"/>
    </location>
</feature>
<evidence type="ECO:0000313" key="4">
    <source>
        <dbReference type="Proteomes" id="UP000316079"/>
    </source>
</evidence>
<gene>
    <name evidence="3" type="ORF">DNTS_005342</name>
</gene>
<protein>
    <recommendedName>
        <fullName evidence="2">BAH domain-containing protein</fullName>
    </recommendedName>
</protein>
<sequence length="2628" mass="288407">MANSSASFMGTLLASSLGSPPSHPPHPARPPSSPSSPQYRGNPHSNSSQIWFSHSHEDEARPIRVPSLTVVRAAISDYRSLWIFVYILRPPSRTKSVCSGVKAVPGYPHFSGSLAHTFLPISHLDHHANSGVIYGQHRFYDTQKENFYLRSLPSQPPLVTANQNIQAVSRAGTGQAQGSCSRDRDSGSGGSLHKSLKEPSLERDAVSAAKDKDRASSKHGKDRHHHHLPHQQSTHLSPLQQQHHHHHHHHAVFMEEMISRGHKASLPLEYKEQNMGKPLSACLLNGKVLHGDHVLKGSMTSYSEEGVGRANIGSSVVHNRHMTVNGNGRCGKPMISGEMQISEQQQTDCLERCQTLQHSLQCSAPPPLPMATAYGEGNPDSFHCVQLHPPHHNRLSHHHSDFFCSPPSVENASIRDKVINLGGCRTPKVAGTTFVPSASNAAEKARASFQMGNLDCQGVRAGGNSVKDKALEKNGNGLHQSHWPRKHQSPQQQQLQHPYRKSEKSPGWMDSHNILLQQQSIPQQNQTERSSSASGINSLETDIFNSRMNLEPKAVHLIPNQSNVIPQVYRDCSHSRPPGIPSPLTGKTMTQHTVGLEHGSCSVQRDGQKVARIRHQQHSKAVPDTHEMAQANTNREMKQLEKSPYSYNTVQHHPHQQISVPPWAMQPHHTHPEENPHKAYMETNGGPANNRQPSQHQHQTAGMGPPPPLHSAPPPQVQQEATSSQRENSATKNLLKYNQHPHPQSQKSPFGGLGSLKTGPNGTNCNIQGGKQTLPSRKGQSHEGDCGGRGRAIGEAVELEVRQPPVGIAVAVARQRDPTCQAPGSHPSSREARVHSTMKGPPPMYSSDFTGDEERKRTSAAHMGPRCTERERDTYIRENKDRVEFAHVHPSSSCHGDLTSHIMVPGGTSMPSGEPSAHTHPAHNHWMPRTGSPSLWMSGHSYGIGHAALHQNLPPGFSAAMPAPLQPVLPLPQDPSAQLVVLPSEPAPRQASHLEVMEQPGLWPPVYRAPGSHSHMHHPSVYPHSQFLRQQGLYALQQHSSQPASSAHTPRPENHTELQQRGVAEHQQVQRLCSSSSRDLLENVFPSIHVMMPVQKKPEEQHLELEALLSEPSTPKPAKCYAYVSSSSPQRGFASHRSPCCQSPCMQPHPKSTPSTPSSKHSLPHSPSPIPAPSQLNTSVESQEKIAERTQEYPPSMEPDLPSGFAYPEINMAYSSSGPSQDVQLSPPAALPAETVEASAQGLSDLVEVLEPHAMVRPRQETAIATDHVLEEQTPGVFEEAERVETDATVGEVIQESKHMEIFGEVADVEKACSLRLAEEIPTATIEENLDDVFQVYELQHDQEPCLQSQPSVFPNPTTPEEGSLVSEGDHEQRFASPVPSSGSKNLVHSYWSLELLIAAAFCGDCPPPSPQSSQQSQKCHAPIVSAYHGMELLSELADLELQCHHQSSVQSQEDRWMFDLQNLATLAAARALELGTVQSFSTDPEEKQFPSRKPLNLRRKCSWTPRHEPICPVKGSMDCMDAPELDMRVRLAELQQRYREKQRELAKLQRKHDHQREESPRSPARRGPGRPRKRKSFPGAGFGAFPEAQKKAKLVEAGVSSAAEEHGGGDSQNKKKKVCSRALGRPSCTQMKMPCFQKSSAHDLQETQLKQKIGAARQMSGSSSKDPESASKSLCSGSKRTVARFSTVNESESLSDTATSGDGGTQESWKRLKEKVSKRESTGLGTCSMQHRAKLLLRVGQDVYKDEETSAQESESSEQGSQFHAASEGLVKVKPLASIPISNPPVVRRRPGRPRLQDKRWTGQYRKSCSRLPFPTISSNSERLKRATRKTSMLRATRKSYWSSSAQCPGSRENSDSRRTRHRESKGRAVSRLMESFAADEGFHLDEDSSFSEEEEERMNLPKNNRVAPVDPLSCVLTKEMLTDGLKILISDEEELLYSAQLHRCCGGRARKADKALSSGAALTGSRKFSISLKLNCLQYKPLGGLQVLLHFNQILIPKSTVTLPLSCTLSISVLSVCPHSETVLTEGTRVCAYWSERSRCLYPGYVQKGAVSSFVLVPEVQPGKVLALGEKTARTERFKPQEKPVRKPGRPRGSCVKKSVSDGVGKNLPSIFPWPSVTGPRKRNPVSFFQLNSSAAKKTTKGKAAEISARASVSLATTSKALFSSRTFEVDSFSSIANGYSAFGTQTSGISRVGKNSANLPKKRLEDPARGRKAELLVKLDHEGVTAPKTKNSKALLLGASGFGSTGVGHSLPRAQVYSHPVLLIKDNKGDGSRAELLLKGAIVQKRPLMHLREYGDVTVTCHRDYQSSSSDLEEDEEKAEKDLGNDPLASASGGLRTAGQFLSQVSISSSSSGSSISSSSGSFSSSSLCSSENDSSYSSEEEDSSTLLLQSCLPPRHTLIQTTEPSPRHTFVAKAVAVSNGKSGDGNHITGSKPIKNKESQNMLSRSPKEVVKRQRLQSDQIKPRVPSVQPSRQLWRWSGNPSAQQQGLKGKAQKLFYKAVVRGKEMVRVGDCAVFFSSGLTHLPMIGRIQSFWQSWQSGMVVSVKWFYHAEETTLGKRQNNGKHALYQSCREEEKDVQTISHKCQVVTRKEYEGRGKKHSQDLYSLVGTYDPSSGQILQANGIL</sequence>
<proteinExistence type="predicted"/>
<keyword evidence="4" id="KW-1185">Reference proteome</keyword>
<feature type="region of interest" description="Disordered" evidence="1">
    <location>
        <begin position="1037"/>
        <end position="1071"/>
    </location>
</feature>
<feature type="region of interest" description="Disordered" evidence="1">
    <location>
        <begin position="1653"/>
        <end position="1726"/>
    </location>
</feature>
<feature type="region of interest" description="Disordered" evidence="1">
    <location>
        <begin position="1"/>
        <end position="50"/>
    </location>
</feature>
<organism evidence="3 4">
    <name type="scientific">Danionella cerebrum</name>
    <dbReference type="NCBI Taxonomy" id="2873325"/>
    <lineage>
        <taxon>Eukaryota</taxon>
        <taxon>Metazoa</taxon>
        <taxon>Chordata</taxon>
        <taxon>Craniata</taxon>
        <taxon>Vertebrata</taxon>
        <taxon>Euteleostomi</taxon>
        <taxon>Actinopterygii</taxon>
        <taxon>Neopterygii</taxon>
        <taxon>Teleostei</taxon>
        <taxon>Ostariophysi</taxon>
        <taxon>Cypriniformes</taxon>
        <taxon>Danionidae</taxon>
        <taxon>Danioninae</taxon>
        <taxon>Danionella</taxon>
    </lineage>
</organism>
<feature type="compositionally biased region" description="Polar residues" evidence="1">
    <location>
        <begin position="1675"/>
        <end position="1701"/>
    </location>
</feature>
<feature type="region of interest" description="Disordered" evidence="1">
    <location>
        <begin position="169"/>
        <end position="249"/>
    </location>
</feature>
<dbReference type="InterPro" id="IPR043151">
    <property type="entry name" value="BAH_sf"/>
</dbReference>
<dbReference type="Gene3D" id="2.30.30.490">
    <property type="match status" value="1"/>
</dbReference>
<feature type="domain" description="BAH" evidence="2">
    <location>
        <begin position="2509"/>
        <end position="2625"/>
    </location>
</feature>
<feature type="compositionally biased region" description="Polar residues" evidence="1">
    <location>
        <begin position="758"/>
        <end position="775"/>
    </location>
</feature>
<dbReference type="InterPro" id="IPR048924">
    <property type="entry name" value="BAHCC1-like_Tudor"/>
</dbReference>
<feature type="compositionally biased region" description="Pro residues" evidence="1">
    <location>
        <begin position="21"/>
        <end position="34"/>
    </location>
</feature>
<feature type="compositionally biased region" description="Basic and acidic residues" evidence="1">
    <location>
        <begin position="195"/>
        <end position="216"/>
    </location>
</feature>
<feature type="compositionally biased region" description="Basic and acidic residues" evidence="1">
    <location>
        <begin position="1182"/>
        <end position="1191"/>
    </location>
</feature>
<feature type="compositionally biased region" description="Low complexity" evidence="1">
    <location>
        <begin position="2353"/>
        <end position="2381"/>
    </location>
</feature>
<feature type="region of interest" description="Disordered" evidence="1">
    <location>
        <begin position="1132"/>
        <end position="1201"/>
    </location>
</feature>
<feature type="region of interest" description="Disordered" evidence="1">
    <location>
        <begin position="2080"/>
        <end position="2102"/>
    </location>
</feature>
<feature type="compositionally biased region" description="Basic residues" evidence="1">
    <location>
        <begin position="1564"/>
        <end position="1577"/>
    </location>
</feature>
<dbReference type="InterPro" id="IPR052429">
    <property type="entry name" value="BAH_domain_protein"/>
</dbReference>
<feature type="compositionally biased region" description="Basic and acidic residues" evidence="1">
    <location>
        <begin position="1709"/>
        <end position="1722"/>
    </location>
</feature>
<feature type="region of interest" description="Disordered" evidence="1">
    <location>
        <begin position="1355"/>
        <end position="1380"/>
    </location>
</feature>
<dbReference type="STRING" id="623744.A0A553ML51"/>
<feature type="compositionally biased region" description="Basic and acidic residues" evidence="1">
    <location>
        <begin position="670"/>
        <end position="680"/>
    </location>
</feature>
<feature type="compositionally biased region" description="Low complexity" evidence="1">
    <location>
        <begin position="230"/>
        <end position="241"/>
    </location>
</feature>
<dbReference type="Pfam" id="PF21744">
    <property type="entry name" value="BAHCC1-like_Tudor"/>
    <property type="match status" value="1"/>
</dbReference>
<feature type="compositionally biased region" description="Basic residues" evidence="1">
    <location>
        <begin position="217"/>
        <end position="229"/>
    </location>
</feature>
<evidence type="ECO:0000313" key="3">
    <source>
        <dbReference type="EMBL" id="TRY53903.1"/>
    </source>
</evidence>
<feature type="region of interest" description="Disordered" evidence="1">
    <location>
        <begin position="661"/>
        <end position="788"/>
    </location>
</feature>
<comment type="caution">
    <text evidence="3">The sequence shown here is derived from an EMBL/GenBank/DDBJ whole genome shotgun (WGS) entry which is preliminary data.</text>
</comment>
<feature type="region of interest" description="Disordered" evidence="1">
    <location>
        <begin position="1813"/>
        <end position="1871"/>
    </location>
</feature>
<dbReference type="SMART" id="SM00439">
    <property type="entry name" value="BAH"/>
    <property type="match status" value="1"/>
</dbReference>
<feature type="region of interest" description="Disordered" evidence="1">
    <location>
        <begin position="818"/>
        <end position="851"/>
    </location>
</feature>
<dbReference type="GO" id="GO:0003682">
    <property type="term" value="F:chromatin binding"/>
    <property type="evidence" value="ECO:0007669"/>
    <property type="project" value="InterPro"/>
</dbReference>
<reference evidence="3 4" key="1">
    <citation type="journal article" date="2019" name="Sci. Data">
        <title>Hybrid genome assembly and annotation of Danionella translucida.</title>
        <authorList>
            <person name="Kadobianskyi M."/>
            <person name="Schulze L."/>
            <person name="Schuelke M."/>
            <person name="Judkewitz B."/>
        </authorList>
    </citation>
    <scope>NUCLEOTIDE SEQUENCE [LARGE SCALE GENOMIC DNA]</scope>
    <source>
        <strain evidence="3 4">Bolton</strain>
    </source>
</reference>
<accession>A0A553ML51</accession>
<dbReference type="PANTHER" id="PTHR12505">
    <property type="entry name" value="PHD FINGER TRANSCRIPTION FACTOR"/>
    <property type="match status" value="1"/>
</dbReference>
<feature type="compositionally biased region" description="Polar residues" evidence="1">
    <location>
        <begin position="686"/>
        <end position="700"/>
    </location>
</feature>
<feature type="region of interest" description="Disordered" evidence="1">
    <location>
        <begin position="2421"/>
        <end position="2451"/>
    </location>
</feature>
<feature type="compositionally biased region" description="Pro residues" evidence="1">
    <location>
        <begin position="704"/>
        <end position="716"/>
    </location>
</feature>